<evidence type="ECO:0000256" key="7">
    <source>
        <dbReference type="SAM" id="Phobius"/>
    </source>
</evidence>
<evidence type="ECO:0000256" key="6">
    <source>
        <dbReference type="ARBA" id="ARBA00023136"/>
    </source>
</evidence>
<feature type="transmembrane region" description="Helical" evidence="7">
    <location>
        <begin position="303"/>
        <end position="325"/>
    </location>
</feature>
<feature type="transmembrane region" description="Helical" evidence="7">
    <location>
        <begin position="362"/>
        <end position="379"/>
    </location>
</feature>
<feature type="transmembrane region" description="Helical" evidence="7">
    <location>
        <begin position="63"/>
        <end position="82"/>
    </location>
</feature>
<feature type="transmembrane region" description="Helical" evidence="7">
    <location>
        <begin position="111"/>
        <end position="129"/>
    </location>
</feature>
<dbReference type="Pfam" id="PF07690">
    <property type="entry name" value="MFS_1"/>
    <property type="match status" value="1"/>
</dbReference>
<feature type="transmembrane region" description="Helical" evidence="7">
    <location>
        <begin position="20"/>
        <end position="43"/>
    </location>
</feature>
<dbReference type="FunCoup" id="A0A1M7G8C2">
    <property type="interactions" value="144"/>
</dbReference>
<evidence type="ECO:0000313" key="10">
    <source>
        <dbReference type="Proteomes" id="UP000190911"/>
    </source>
</evidence>
<dbReference type="InterPro" id="IPR020846">
    <property type="entry name" value="MFS_dom"/>
</dbReference>
<dbReference type="RefSeq" id="WP_079552330.1">
    <property type="nucleotide sequence ID" value="NZ_LT670847.1"/>
</dbReference>
<feature type="transmembrane region" description="Helical" evidence="7">
    <location>
        <begin position="87"/>
        <end position="105"/>
    </location>
</feature>
<feature type="transmembrane region" description="Helical" evidence="7">
    <location>
        <begin position="272"/>
        <end position="297"/>
    </location>
</feature>
<keyword evidence="3" id="KW-1003">Cell membrane</keyword>
<evidence type="ECO:0000313" key="9">
    <source>
        <dbReference type="EMBL" id="SHM12533.1"/>
    </source>
</evidence>
<dbReference type="EMBL" id="LT670847">
    <property type="protein sequence ID" value="SHM12533.1"/>
    <property type="molecule type" value="Genomic_DNA"/>
</dbReference>
<dbReference type="PANTHER" id="PTHR42718:SF46">
    <property type="entry name" value="BLR6921 PROTEIN"/>
    <property type="match status" value="1"/>
</dbReference>
<dbReference type="PANTHER" id="PTHR42718">
    <property type="entry name" value="MAJOR FACILITATOR SUPERFAMILY MULTIDRUG TRANSPORTER MFSC"/>
    <property type="match status" value="1"/>
</dbReference>
<dbReference type="GO" id="GO:0005886">
    <property type="term" value="C:plasma membrane"/>
    <property type="evidence" value="ECO:0007669"/>
    <property type="project" value="UniProtKB-SubCell"/>
</dbReference>
<feature type="transmembrane region" description="Helical" evidence="7">
    <location>
        <begin position="210"/>
        <end position="227"/>
    </location>
</feature>
<feature type="transmembrane region" description="Helical" evidence="7">
    <location>
        <begin position="432"/>
        <end position="452"/>
    </location>
</feature>
<reference evidence="9 10" key="1">
    <citation type="submission" date="2016-11" db="EMBL/GenBank/DDBJ databases">
        <authorList>
            <person name="Jaros S."/>
            <person name="Januszkiewicz K."/>
            <person name="Wedrychowicz H."/>
        </authorList>
    </citation>
    <scope>NUCLEOTIDE SEQUENCE [LARGE SCALE GENOMIC DNA]</scope>
    <source>
        <strain evidence="9 10">ACAM 12</strain>
    </source>
</reference>
<proteinExistence type="predicted"/>
<dbReference type="PRINTS" id="PR01036">
    <property type="entry name" value="TCRTETB"/>
</dbReference>
<dbReference type="STRING" id="29571.SAMN05878437_1344"/>
<comment type="subcellular location">
    <subcellularLocation>
        <location evidence="1">Cell membrane</location>
        <topology evidence="1">Multi-pass membrane protein</topology>
    </subcellularLocation>
</comment>
<dbReference type="GO" id="GO:0022857">
    <property type="term" value="F:transmembrane transporter activity"/>
    <property type="evidence" value="ECO:0007669"/>
    <property type="project" value="InterPro"/>
</dbReference>
<name>A0A1M7G8C2_9GAMM</name>
<dbReference type="Gene3D" id="1.20.1720.10">
    <property type="entry name" value="Multidrug resistance protein D"/>
    <property type="match status" value="1"/>
</dbReference>
<dbReference type="OrthoDB" id="9812221at2"/>
<feature type="domain" description="Major facilitator superfamily (MFS) profile" evidence="8">
    <location>
        <begin position="21"/>
        <end position="454"/>
    </location>
</feature>
<feature type="transmembrane region" description="Helical" evidence="7">
    <location>
        <begin position="337"/>
        <end position="356"/>
    </location>
</feature>
<evidence type="ECO:0000256" key="1">
    <source>
        <dbReference type="ARBA" id="ARBA00004651"/>
    </source>
</evidence>
<gene>
    <name evidence="9" type="ORF">SAMN05878437_1344</name>
</gene>
<evidence type="ECO:0000256" key="5">
    <source>
        <dbReference type="ARBA" id="ARBA00022989"/>
    </source>
</evidence>
<accession>A0A1M7G8C2</accession>
<keyword evidence="4 7" id="KW-0812">Transmembrane</keyword>
<dbReference type="InterPro" id="IPR011701">
    <property type="entry name" value="MFS"/>
</dbReference>
<dbReference type="PROSITE" id="PS50850">
    <property type="entry name" value="MFS"/>
    <property type="match status" value="1"/>
</dbReference>
<dbReference type="Gene3D" id="1.20.1250.20">
    <property type="entry name" value="MFS general substrate transporter like domains"/>
    <property type="match status" value="1"/>
</dbReference>
<dbReference type="CDD" id="cd17321">
    <property type="entry name" value="MFS_MMR_MDR_like"/>
    <property type="match status" value="1"/>
</dbReference>
<feature type="transmembrane region" description="Helical" evidence="7">
    <location>
        <begin position="141"/>
        <end position="160"/>
    </location>
</feature>
<evidence type="ECO:0000256" key="2">
    <source>
        <dbReference type="ARBA" id="ARBA00022448"/>
    </source>
</evidence>
<organism evidence="9 10">
    <name type="scientific">Vreelandella subglaciescola</name>
    <dbReference type="NCBI Taxonomy" id="29571"/>
    <lineage>
        <taxon>Bacteria</taxon>
        <taxon>Pseudomonadati</taxon>
        <taxon>Pseudomonadota</taxon>
        <taxon>Gammaproteobacteria</taxon>
        <taxon>Oceanospirillales</taxon>
        <taxon>Halomonadaceae</taxon>
        <taxon>Vreelandella</taxon>
    </lineage>
</organism>
<feature type="transmembrane region" description="Helical" evidence="7">
    <location>
        <begin position="233"/>
        <end position="251"/>
    </location>
</feature>
<keyword evidence="6 7" id="KW-0472">Membrane</keyword>
<feature type="transmembrane region" description="Helical" evidence="7">
    <location>
        <begin position="172"/>
        <end position="190"/>
    </location>
</feature>
<dbReference type="AlphaFoldDB" id="A0A1M7G8C2"/>
<dbReference type="Proteomes" id="UP000190911">
    <property type="component" value="Chromosome I"/>
</dbReference>
<evidence type="ECO:0000256" key="4">
    <source>
        <dbReference type="ARBA" id="ARBA00022692"/>
    </source>
</evidence>
<dbReference type="SUPFAM" id="SSF103473">
    <property type="entry name" value="MFS general substrate transporter"/>
    <property type="match status" value="1"/>
</dbReference>
<protein>
    <submittedName>
        <fullName evidence="9">MFS transporter, DHA2 family, multidrug resistance protein</fullName>
    </submittedName>
</protein>
<evidence type="ECO:0000256" key="3">
    <source>
        <dbReference type="ARBA" id="ARBA00022475"/>
    </source>
</evidence>
<keyword evidence="5 7" id="KW-1133">Transmembrane helix</keyword>
<sequence>MRLFETRAGDDGLPGPERFLAVLALVSGTLMAVVDTTMINLALPSIAADLKVTSSDVVWVTNIFQVVCAAFLLVFAGLSELVTRRRIYLFGLGTFVVAALGSALSRNLDTLLVFRALQGLGAAATLSIGPSIYRLIFPSRLLGSALGLSALVVGGGYAAGPTLSGLVLSFTHWPWLFALNVPLGLASFLLARHALPKETPRQGSFDTRGALYSMLMLASLFLTMNAIGHRAPVWQCAGFGLGMLLAGTAFIRRQRRAPYPLLPLHLFREKRFTLAVSASGFAFVGQGLAFVALSFLYQEKMGLSPLLTAWLFTPWPLALMVVGPLAGRLADRVNPSVLSSIGLGLLIVGFVALALVDESTGIAGSLWRVALCGIGFGLFQPPNNREMMASLPAARSANASGVMSTTRTVGQSLGVALVGAALALGLAVQVTLWLGALTALLSLIASVARIPLARRAMRERASSRSA</sequence>
<keyword evidence="10" id="KW-1185">Reference proteome</keyword>
<feature type="transmembrane region" description="Helical" evidence="7">
    <location>
        <begin position="408"/>
        <end position="426"/>
    </location>
</feature>
<dbReference type="InterPro" id="IPR036259">
    <property type="entry name" value="MFS_trans_sf"/>
</dbReference>
<dbReference type="InParanoid" id="A0A1M7G8C2"/>
<keyword evidence="2" id="KW-0813">Transport</keyword>
<evidence type="ECO:0000259" key="8">
    <source>
        <dbReference type="PROSITE" id="PS50850"/>
    </source>
</evidence>